<dbReference type="OrthoDB" id="3624413at2"/>
<proteinExistence type="predicted"/>
<dbReference type="AlphaFoldDB" id="A0A1W2CK33"/>
<name>A0A1W2CK33_9PSEU</name>
<keyword evidence="2" id="KW-1185">Reference proteome</keyword>
<dbReference type="RefSeq" id="WP_084401013.1">
    <property type="nucleotide sequence ID" value="NZ_FWYC01000005.1"/>
</dbReference>
<evidence type="ECO:0000313" key="1">
    <source>
        <dbReference type="EMBL" id="SMC85595.1"/>
    </source>
</evidence>
<sequence length="252" mass="26295">MSAPSSDRVVAVVGGIAATTAVLRRYAAIVEDEAGLPTRVIASDYGLHSLPPDTGAVLLVRATPEREQRARDSIADVPVLTERDTTAVVLTAALLTTLTRAGNAPETSRVVIAGAGTMPLLNPVLLAAGIRDITTWNPVDALSFPLRNIAADADAVINLVGGGGRFAWPRHAAPVVIVPDPARDPLLALPGLLRALSRHPRARLTPDVQHACAIALSAATPPGHQVPRRADETLTRQIAESATNALHRGAAR</sequence>
<dbReference type="Proteomes" id="UP000192840">
    <property type="component" value="Unassembled WGS sequence"/>
</dbReference>
<gene>
    <name evidence="1" type="ORF">SAMN05660733_02132</name>
</gene>
<accession>A0A1W2CK33</accession>
<dbReference type="eggNOG" id="COG0281">
    <property type="taxonomic scope" value="Bacteria"/>
</dbReference>
<protein>
    <submittedName>
        <fullName evidence="1">Malate dehydrogenase (Oxaloacetate-decarboxylating)</fullName>
    </submittedName>
</protein>
<reference evidence="2" key="1">
    <citation type="submission" date="2017-04" db="EMBL/GenBank/DDBJ databases">
        <authorList>
            <person name="Varghese N."/>
            <person name="Submissions S."/>
        </authorList>
    </citation>
    <scope>NUCLEOTIDE SEQUENCE [LARGE SCALE GENOMIC DNA]</scope>
    <source>
        <strain evidence="2">DSM 44073</strain>
    </source>
</reference>
<organism evidence="1 2">
    <name type="scientific">Lentzea albidocapillata</name>
    <dbReference type="NCBI Taxonomy" id="40571"/>
    <lineage>
        <taxon>Bacteria</taxon>
        <taxon>Bacillati</taxon>
        <taxon>Actinomycetota</taxon>
        <taxon>Actinomycetes</taxon>
        <taxon>Pseudonocardiales</taxon>
        <taxon>Pseudonocardiaceae</taxon>
        <taxon>Lentzea</taxon>
    </lineage>
</organism>
<dbReference type="STRING" id="40571.SAMN05660733_02132"/>
<dbReference type="EMBL" id="FWYC01000005">
    <property type="protein sequence ID" value="SMC85595.1"/>
    <property type="molecule type" value="Genomic_DNA"/>
</dbReference>
<evidence type="ECO:0000313" key="2">
    <source>
        <dbReference type="Proteomes" id="UP000192840"/>
    </source>
</evidence>